<keyword evidence="3" id="KW-1185">Reference proteome</keyword>
<sequence length="220" mass="25132">MDEEQKGHKKETYKVQIDKQKFETDNPTPTARELLTLAGKVPVEHFALYLKDKGQPKRLELDERVDLREPGVEKFVTLPLDQTEGLGAGRRQFSLPQEDEEWLESLGLIYELVAEGGTPRVIIYGWVLPAGYKVEKADINVRIDPGYPDAQIDMVYFSPALVRRDGRAIAATSDDSFDGKVWQRWSRHRTSANPWRPGLDSLSTHFALIDDWLARELRKG</sequence>
<feature type="domain" description="Multi-ubiquitin" evidence="1">
    <location>
        <begin position="13"/>
        <end position="78"/>
    </location>
</feature>
<evidence type="ECO:0000259" key="1">
    <source>
        <dbReference type="Pfam" id="PF14452"/>
    </source>
</evidence>
<gene>
    <name evidence="2" type="ORF">C9427_13195</name>
</gene>
<dbReference type="RefSeq" id="WP_107649597.1">
    <property type="nucleotide sequence ID" value="NZ_PZJX01000026.1"/>
</dbReference>
<dbReference type="InterPro" id="IPR025701">
    <property type="entry name" value="UBQ-conjugat_E2_E"/>
</dbReference>
<evidence type="ECO:0000313" key="2">
    <source>
        <dbReference type="EMBL" id="PTE10066.1"/>
    </source>
</evidence>
<protein>
    <recommendedName>
        <fullName evidence="1">Multi-ubiquitin domain-containing protein</fullName>
    </recommendedName>
</protein>
<dbReference type="OrthoDB" id="512401at2"/>
<dbReference type="Pfam" id="PF14452">
    <property type="entry name" value="Multi_ubiq"/>
    <property type="match status" value="1"/>
</dbReference>
<proteinExistence type="predicted"/>
<dbReference type="EMBL" id="PZJX01000026">
    <property type="protein sequence ID" value="PTE10066.1"/>
    <property type="molecule type" value="Genomic_DNA"/>
</dbReference>
<dbReference type="InterPro" id="IPR027802">
    <property type="entry name" value="Multi-ubiquitin_dom"/>
</dbReference>
<reference evidence="2 3" key="1">
    <citation type="submission" date="2018-03" db="EMBL/GenBank/DDBJ databases">
        <title>Genome sequence of the symbiotic type strain Mesorhizobium helmanticense CSLC115NT isolated from Lotus corniculatus nodules.</title>
        <authorList>
            <person name="Sannazzaro A.I."/>
            <person name="Torres Tejerizo G.A."/>
            <person name="Dip D."/>
            <person name="Caballero M."/>
            <person name="Pistorio M."/>
            <person name="Estrella M.J."/>
        </authorList>
    </citation>
    <scope>NUCLEOTIDE SEQUENCE [LARGE SCALE GENOMIC DNA]</scope>
    <source>
        <strain evidence="2 3">CSLC115N</strain>
    </source>
</reference>
<evidence type="ECO:0000313" key="3">
    <source>
        <dbReference type="Proteomes" id="UP000240259"/>
    </source>
</evidence>
<comment type="caution">
    <text evidence="2">The sequence shown here is derived from an EMBL/GenBank/DDBJ whole genome shotgun (WGS) entry which is preliminary data.</text>
</comment>
<dbReference type="Proteomes" id="UP000240259">
    <property type="component" value="Unassembled WGS sequence"/>
</dbReference>
<dbReference type="Pfam" id="PF14462">
    <property type="entry name" value="Prok-E2_E"/>
    <property type="match status" value="1"/>
</dbReference>
<organism evidence="2 3">
    <name type="scientific">Mesorhizobium helmanticense</name>
    <dbReference type="NCBI Taxonomy" id="1776423"/>
    <lineage>
        <taxon>Bacteria</taxon>
        <taxon>Pseudomonadati</taxon>
        <taxon>Pseudomonadota</taxon>
        <taxon>Alphaproteobacteria</taxon>
        <taxon>Hyphomicrobiales</taxon>
        <taxon>Phyllobacteriaceae</taxon>
        <taxon>Mesorhizobium</taxon>
    </lineage>
</organism>
<name>A0A2T4IWM3_9HYPH</name>
<accession>A0A2T4IWM3</accession>
<dbReference type="AlphaFoldDB" id="A0A2T4IWM3"/>